<accession>A0ACB1ATX4</accession>
<proteinExistence type="predicted"/>
<evidence type="ECO:0000313" key="2">
    <source>
        <dbReference type="Proteomes" id="UP001497535"/>
    </source>
</evidence>
<comment type="caution">
    <text evidence="1">The sequence shown here is derived from an EMBL/GenBank/DDBJ whole genome shotgun (WGS) entry which is preliminary data.</text>
</comment>
<name>A0ACB1ATX4_MELEN</name>
<reference evidence="1" key="1">
    <citation type="submission" date="2023-11" db="EMBL/GenBank/DDBJ databases">
        <authorList>
            <person name="Poullet M."/>
        </authorList>
    </citation>
    <scope>NUCLEOTIDE SEQUENCE</scope>
    <source>
        <strain evidence="1">E1834</strain>
    </source>
</reference>
<protein>
    <submittedName>
        <fullName evidence="1">Uncharacterized protein</fullName>
    </submittedName>
</protein>
<evidence type="ECO:0000313" key="1">
    <source>
        <dbReference type="EMBL" id="CAK5104814.1"/>
    </source>
</evidence>
<gene>
    <name evidence="1" type="ORF">MENTE1834_LOCUS43084</name>
</gene>
<keyword evidence="2" id="KW-1185">Reference proteome</keyword>
<sequence length="111" mass="13070">MFDKKKCFLMILNVWTGLFLPSVNQIYIWNLYTLGTLFLEMPFSFLFHQSTIILRNGQPFFLTFFLFHHYSFTFYFSRVNISVHSSESNAPKSVRDISELIQGSKLAQKVV</sequence>
<organism evidence="1 2">
    <name type="scientific">Meloidogyne enterolobii</name>
    <name type="common">Root-knot nematode worm</name>
    <name type="synonym">Meloidogyne mayaguensis</name>
    <dbReference type="NCBI Taxonomy" id="390850"/>
    <lineage>
        <taxon>Eukaryota</taxon>
        <taxon>Metazoa</taxon>
        <taxon>Ecdysozoa</taxon>
        <taxon>Nematoda</taxon>
        <taxon>Chromadorea</taxon>
        <taxon>Rhabditida</taxon>
        <taxon>Tylenchina</taxon>
        <taxon>Tylenchomorpha</taxon>
        <taxon>Tylenchoidea</taxon>
        <taxon>Meloidogynidae</taxon>
        <taxon>Meloidogyninae</taxon>
        <taxon>Meloidogyne</taxon>
    </lineage>
</organism>
<dbReference type="EMBL" id="CAVMJV010000118">
    <property type="protein sequence ID" value="CAK5104814.1"/>
    <property type="molecule type" value="Genomic_DNA"/>
</dbReference>
<dbReference type="Proteomes" id="UP001497535">
    <property type="component" value="Unassembled WGS sequence"/>
</dbReference>